<dbReference type="GO" id="GO:0060271">
    <property type="term" value="P:cilium assembly"/>
    <property type="evidence" value="ECO:0007669"/>
    <property type="project" value="TreeGrafter"/>
</dbReference>
<sequence length="229" mass="26005">MSNFDTKEARDKRIKDELEELNNKLELDLSRDDSERDYQDPQRPIRTKADFKPEALFVGQILGADGFDNEDALFLEVIFKHGEHWKLLALPSPIQTHSCYPDEDGTYVFAHPFEFYLTSGSIHGWPKFIIKVYRLDDFGKIDAIAYGSVTLPNSAGTFELECSTWRPMGNCIDESYSFFLGGPPKLTTLNPLTRDLTLRENISTVSSGNIHIQCDVILKSFEDLGIKTS</sequence>
<gene>
    <name evidence="8" type="ORF">ECRASSUSDP1_LOCUS22107</name>
</gene>
<evidence type="ECO:0000256" key="7">
    <source>
        <dbReference type="SAM" id="Coils"/>
    </source>
</evidence>
<accession>A0AAD1XXD7</accession>
<organism evidence="8 9">
    <name type="scientific">Euplotes crassus</name>
    <dbReference type="NCBI Taxonomy" id="5936"/>
    <lineage>
        <taxon>Eukaryota</taxon>
        <taxon>Sar</taxon>
        <taxon>Alveolata</taxon>
        <taxon>Ciliophora</taxon>
        <taxon>Intramacronucleata</taxon>
        <taxon>Spirotrichea</taxon>
        <taxon>Hypotrichia</taxon>
        <taxon>Euplotida</taxon>
        <taxon>Euplotidae</taxon>
        <taxon>Moneuplotes</taxon>
    </lineage>
</organism>
<dbReference type="PROSITE" id="PS51381">
    <property type="entry name" value="C2_B9"/>
    <property type="match status" value="1"/>
</dbReference>
<dbReference type="Pfam" id="PF07162">
    <property type="entry name" value="B9-C2"/>
    <property type="match status" value="1"/>
</dbReference>
<feature type="coiled-coil region" evidence="7">
    <location>
        <begin position="4"/>
        <end position="35"/>
    </location>
</feature>
<evidence type="ECO:0000256" key="3">
    <source>
        <dbReference type="ARBA" id="ARBA00022794"/>
    </source>
</evidence>
<evidence type="ECO:0000256" key="5">
    <source>
        <dbReference type="ARBA" id="ARBA00023273"/>
    </source>
</evidence>
<evidence type="ECO:0000256" key="4">
    <source>
        <dbReference type="ARBA" id="ARBA00023212"/>
    </source>
</evidence>
<comment type="subcellular location">
    <subcellularLocation>
        <location evidence="1">Cytoplasm</location>
        <location evidence="1">Cytoskeleton</location>
        <location evidence="1">Cilium basal body</location>
    </subcellularLocation>
</comment>
<dbReference type="InterPro" id="IPR010796">
    <property type="entry name" value="C2_B9-type_dom"/>
</dbReference>
<comment type="caution">
    <text evidence="8">The sequence shown here is derived from an EMBL/GenBank/DDBJ whole genome shotgun (WGS) entry which is preliminary data.</text>
</comment>
<dbReference type="PANTHER" id="PTHR12968">
    <property type="entry name" value="B9 DOMAIN-CONTAINING"/>
    <property type="match status" value="1"/>
</dbReference>
<evidence type="ECO:0000256" key="1">
    <source>
        <dbReference type="ARBA" id="ARBA00004120"/>
    </source>
</evidence>
<dbReference type="PANTHER" id="PTHR12968:SF2">
    <property type="entry name" value="B9 DOMAIN-CONTAINING PROTEIN 2"/>
    <property type="match status" value="1"/>
</dbReference>
<keyword evidence="7" id="KW-0175">Coiled coil</keyword>
<dbReference type="EMBL" id="CAMPGE010022640">
    <property type="protein sequence ID" value="CAI2380669.1"/>
    <property type="molecule type" value="Genomic_DNA"/>
</dbReference>
<reference evidence="8" key="1">
    <citation type="submission" date="2023-07" db="EMBL/GenBank/DDBJ databases">
        <authorList>
            <consortium name="AG Swart"/>
            <person name="Singh M."/>
            <person name="Singh A."/>
            <person name="Seah K."/>
            <person name="Emmerich C."/>
        </authorList>
    </citation>
    <scope>NUCLEOTIDE SEQUENCE</scope>
    <source>
        <strain evidence="8">DP1</strain>
    </source>
</reference>
<evidence type="ECO:0000313" key="9">
    <source>
        <dbReference type="Proteomes" id="UP001295684"/>
    </source>
</evidence>
<name>A0AAD1XXD7_EUPCR</name>
<dbReference type="AlphaFoldDB" id="A0AAD1XXD7"/>
<keyword evidence="9" id="KW-1185">Reference proteome</keyword>
<protein>
    <recommendedName>
        <fullName evidence="6">B9 domain-containing protein 2</fullName>
    </recommendedName>
</protein>
<keyword evidence="5" id="KW-0966">Cell projection</keyword>
<dbReference type="GO" id="GO:0036038">
    <property type="term" value="C:MKS complex"/>
    <property type="evidence" value="ECO:0007669"/>
    <property type="project" value="TreeGrafter"/>
</dbReference>
<evidence type="ECO:0000313" key="8">
    <source>
        <dbReference type="EMBL" id="CAI2380669.1"/>
    </source>
</evidence>
<keyword evidence="3" id="KW-0970">Cilium biogenesis/degradation</keyword>
<keyword evidence="4" id="KW-0206">Cytoskeleton</keyword>
<proteinExistence type="predicted"/>
<dbReference type="Proteomes" id="UP001295684">
    <property type="component" value="Unassembled WGS sequence"/>
</dbReference>
<keyword evidence="2" id="KW-0963">Cytoplasm</keyword>
<evidence type="ECO:0000256" key="6">
    <source>
        <dbReference type="ARBA" id="ARBA00039272"/>
    </source>
</evidence>
<evidence type="ECO:0000256" key="2">
    <source>
        <dbReference type="ARBA" id="ARBA00022490"/>
    </source>
</evidence>